<evidence type="ECO:0000313" key="2">
    <source>
        <dbReference type="Proteomes" id="UP000821853"/>
    </source>
</evidence>
<gene>
    <name evidence="1" type="ORF">HPB48_016078</name>
</gene>
<accession>A0A9J6GTF1</accession>
<comment type="caution">
    <text evidence="1">The sequence shown here is derived from an EMBL/GenBank/DDBJ whole genome shotgun (WGS) entry which is preliminary data.</text>
</comment>
<sequence length="93" mass="10396">MINPMRSSSDTSSLRKLNDHVLFYIRGLGVKRSSFLSMLSDILLRGALPHDIVLQYNRTGAVETPTARADAFENLTTGLDRLLKFLSTDLENV</sequence>
<dbReference type="Proteomes" id="UP000821853">
    <property type="component" value="Unassembled WGS sequence"/>
</dbReference>
<keyword evidence="2" id="KW-1185">Reference proteome</keyword>
<dbReference type="EMBL" id="JABSTR010000008">
    <property type="protein sequence ID" value="KAH9377540.1"/>
    <property type="molecule type" value="Genomic_DNA"/>
</dbReference>
<reference evidence="1 2" key="1">
    <citation type="journal article" date="2020" name="Cell">
        <title>Large-Scale Comparative Analyses of Tick Genomes Elucidate Their Genetic Diversity and Vector Capacities.</title>
        <authorList>
            <consortium name="Tick Genome and Microbiome Consortium (TIGMIC)"/>
            <person name="Jia N."/>
            <person name="Wang J."/>
            <person name="Shi W."/>
            <person name="Du L."/>
            <person name="Sun Y."/>
            <person name="Zhan W."/>
            <person name="Jiang J.F."/>
            <person name="Wang Q."/>
            <person name="Zhang B."/>
            <person name="Ji P."/>
            <person name="Bell-Sakyi L."/>
            <person name="Cui X.M."/>
            <person name="Yuan T.T."/>
            <person name="Jiang B.G."/>
            <person name="Yang W.F."/>
            <person name="Lam T.T."/>
            <person name="Chang Q.C."/>
            <person name="Ding S.J."/>
            <person name="Wang X.J."/>
            <person name="Zhu J.G."/>
            <person name="Ruan X.D."/>
            <person name="Zhao L."/>
            <person name="Wei J.T."/>
            <person name="Ye R.Z."/>
            <person name="Que T.C."/>
            <person name="Du C.H."/>
            <person name="Zhou Y.H."/>
            <person name="Cheng J.X."/>
            <person name="Dai P.F."/>
            <person name="Guo W.B."/>
            <person name="Han X.H."/>
            <person name="Huang E.J."/>
            <person name="Li L.F."/>
            <person name="Wei W."/>
            <person name="Gao Y.C."/>
            <person name="Liu J.Z."/>
            <person name="Shao H.Z."/>
            <person name="Wang X."/>
            <person name="Wang C.C."/>
            <person name="Yang T.C."/>
            <person name="Huo Q.B."/>
            <person name="Li W."/>
            <person name="Chen H.Y."/>
            <person name="Chen S.E."/>
            <person name="Zhou L.G."/>
            <person name="Ni X.B."/>
            <person name="Tian J.H."/>
            <person name="Sheng Y."/>
            <person name="Liu T."/>
            <person name="Pan Y.S."/>
            <person name="Xia L.Y."/>
            <person name="Li J."/>
            <person name="Zhao F."/>
            <person name="Cao W.C."/>
        </authorList>
    </citation>
    <scope>NUCLEOTIDE SEQUENCE [LARGE SCALE GENOMIC DNA]</scope>
    <source>
        <strain evidence="1">HaeL-2018</strain>
    </source>
</reference>
<proteinExistence type="predicted"/>
<name>A0A9J6GTF1_HAELO</name>
<organism evidence="1 2">
    <name type="scientific">Haemaphysalis longicornis</name>
    <name type="common">Bush tick</name>
    <dbReference type="NCBI Taxonomy" id="44386"/>
    <lineage>
        <taxon>Eukaryota</taxon>
        <taxon>Metazoa</taxon>
        <taxon>Ecdysozoa</taxon>
        <taxon>Arthropoda</taxon>
        <taxon>Chelicerata</taxon>
        <taxon>Arachnida</taxon>
        <taxon>Acari</taxon>
        <taxon>Parasitiformes</taxon>
        <taxon>Ixodida</taxon>
        <taxon>Ixodoidea</taxon>
        <taxon>Ixodidae</taxon>
        <taxon>Haemaphysalinae</taxon>
        <taxon>Haemaphysalis</taxon>
    </lineage>
</organism>
<dbReference type="OrthoDB" id="10061868at2759"/>
<protein>
    <submittedName>
        <fullName evidence="1">Uncharacterized protein</fullName>
    </submittedName>
</protein>
<evidence type="ECO:0000313" key="1">
    <source>
        <dbReference type="EMBL" id="KAH9377540.1"/>
    </source>
</evidence>
<dbReference type="VEuPathDB" id="VectorBase:HLOH_056577"/>
<dbReference type="AlphaFoldDB" id="A0A9J6GTF1"/>